<organism evidence="16 17">
    <name type="scientific">Phenylobacterium conjunctum</name>
    <dbReference type="NCBI Taxonomy" id="1298959"/>
    <lineage>
        <taxon>Bacteria</taxon>
        <taxon>Pseudomonadati</taxon>
        <taxon>Pseudomonadota</taxon>
        <taxon>Alphaproteobacteria</taxon>
        <taxon>Caulobacterales</taxon>
        <taxon>Caulobacteraceae</taxon>
        <taxon>Phenylobacterium</taxon>
    </lineage>
</organism>
<dbReference type="NCBIfam" id="TIGR03593">
    <property type="entry name" value="yidC_nterm"/>
    <property type="match status" value="1"/>
</dbReference>
<comment type="similarity">
    <text evidence="2 13">Belongs to the OXA1/ALB3/YidC family. Type 1 subfamily.</text>
</comment>
<dbReference type="CDD" id="cd19961">
    <property type="entry name" value="EcYidC-like_peri"/>
    <property type="match status" value="1"/>
</dbReference>
<comment type="function">
    <text evidence="13">Required for the insertion and/or proper folding and/or complex formation of integral membrane proteins into the membrane. Involved in integration of membrane proteins that insert both dependently and independently of the Sec translocase complex, as well as at least some lipoproteins. Aids folding of multispanning membrane proteins.</text>
</comment>
<dbReference type="PANTHER" id="PTHR12428:SF65">
    <property type="entry name" value="CYTOCHROME C OXIDASE ASSEMBLY PROTEIN COX18, MITOCHONDRIAL"/>
    <property type="match status" value="1"/>
</dbReference>
<evidence type="ECO:0000259" key="15">
    <source>
        <dbReference type="Pfam" id="PF14849"/>
    </source>
</evidence>
<dbReference type="InterPro" id="IPR028053">
    <property type="entry name" value="Membr_insert_YidC_N"/>
</dbReference>
<dbReference type="Proteomes" id="UP001597216">
    <property type="component" value="Unassembled WGS sequence"/>
</dbReference>
<evidence type="ECO:0000256" key="5">
    <source>
        <dbReference type="ARBA" id="ARBA00022475"/>
    </source>
</evidence>
<dbReference type="InterPro" id="IPR038221">
    <property type="entry name" value="YidC_periplasmic_sf"/>
</dbReference>
<dbReference type="NCBIfam" id="NF002353">
    <property type="entry name" value="PRK01318.1-4"/>
    <property type="match status" value="1"/>
</dbReference>
<evidence type="ECO:0000256" key="4">
    <source>
        <dbReference type="ARBA" id="ARBA00022448"/>
    </source>
</evidence>
<protein>
    <recommendedName>
        <fullName evidence="3 13">Membrane protein insertase YidC</fullName>
    </recommendedName>
    <alternativeName>
        <fullName evidence="12 13">Foldase YidC</fullName>
    </alternativeName>
    <alternativeName>
        <fullName evidence="11 13">Membrane integrase YidC</fullName>
    </alternativeName>
    <alternativeName>
        <fullName evidence="13">Membrane protein YidC</fullName>
    </alternativeName>
</protein>
<keyword evidence="9 13" id="KW-0472">Membrane</keyword>
<dbReference type="Pfam" id="PF14849">
    <property type="entry name" value="YidC_periplas"/>
    <property type="match status" value="1"/>
</dbReference>
<comment type="subcellular location">
    <subcellularLocation>
        <location evidence="1">Cell inner membrane</location>
        <topology evidence="1">Multi-pass membrane protein</topology>
    </subcellularLocation>
    <subcellularLocation>
        <location evidence="13">Cell membrane</location>
        <topology evidence="13">Multi-pass membrane protein</topology>
    </subcellularLocation>
</comment>
<dbReference type="PANTHER" id="PTHR12428">
    <property type="entry name" value="OXA1"/>
    <property type="match status" value="1"/>
</dbReference>
<keyword evidence="6 13" id="KW-0812">Transmembrane</keyword>
<evidence type="ECO:0000256" key="6">
    <source>
        <dbReference type="ARBA" id="ARBA00022692"/>
    </source>
</evidence>
<evidence type="ECO:0000256" key="7">
    <source>
        <dbReference type="ARBA" id="ARBA00022927"/>
    </source>
</evidence>
<reference evidence="17" key="1">
    <citation type="journal article" date="2019" name="Int. J. Syst. Evol. Microbiol.">
        <title>The Global Catalogue of Microorganisms (GCM) 10K type strain sequencing project: providing services to taxonomists for standard genome sequencing and annotation.</title>
        <authorList>
            <consortium name="The Broad Institute Genomics Platform"/>
            <consortium name="The Broad Institute Genome Sequencing Center for Infectious Disease"/>
            <person name="Wu L."/>
            <person name="Ma J."/>
        </authorList>
    </citation>
    <scope>NUCLEOTIDE SEQUENCE [LARGE SCALE GENOMIC DNA]</scope>
    <source>
        <strain evidence="17">CCUG 55074</strain>
    </source>
</reference>
<gene>
    <name evidence="13 16" type="primary">yidC</name>
    <name evidence="16" type="ORF">ACFQ27_16500</name>
</gene>
<dbReference type="RefSeq" id="WP_377354379.1">
    <property type="nucleotide sequence ID" value="NZ_JBHTLQ010000046.1"/>
</dbReference>
<dbReference type="InterPro" id="IPR028055">
    <property type="entry name" value="YidC/Oxa/ALB_C"/>
</dbReference>
<keyword evidence="5 13" id="KW-1003">Cell membrane</keyword>
<evidence type="ECO:0000256" key="3">
    <source>
        <dbReference type="ARBA" id="ARBA00015325"/>
    </source>
</evidence>
<dbReference type="InterPro" id="IPR001708">
    <property type="entry name" value="YidC/ALB3/OXA1/COX18"/>
</dbReference>
<keyword evidence="4 13" id="KW-0813">Transport</keyword>
<accession>A0ABW3T665</accession>
<feature type="transmembrane region" description="Helical" evidence="13">
    <location>
        <begin position="359"/>
        <end position="382"/>
    </location>
</feature>
<feature type="transmembrane region" description="Helical" evidence="13">
    <location>
        <begin position="533"/>
        <end position="553"/>
    </location>
</feature>
<evidence type="ECO:0000259" key="14">
    <source>
        <dbReference type="Pfam" id="PF02096"/>
    </source>
</evidence>
<evidence type="ECO:0000256" key="9">
    <source>
        <dbReference type="ARBA" id="ARBA00023136"/>
    </source>
</evidence>
<feature type="domain" description="Membrane insertase YidC N-terminal" evidence="15">
    <location>
        <begin position="74"/>
        <end position="352"/>
    </location>
</feature>
<dbReference type="PRINTS" id="PR00701">
    <property type="entry name" value="60KDINNERMP"/>
</dbReference>
<evidence type="ECO:0000256" key="13">
    <source>
        <dbReference type="HAMAP-Rule" id="MF_01810"/>
    </source>
</evidence>
<evidence type="ECO:0000256" key="12">
    <source>
        <dbReference type="ARBA" id="ARBA00033342"/>
    </source>
</evidence>
<dbReference type="InterPro" id="IPR019998">
    <property type="entry name" value="Membr_insert_YidC"/>
</dbReference>
<dbReference type="CDD" id="cd20070">
    <property type="entry name" value="5TM_YidC_Alb3"/>
    <property type="match status" value="1"/>
</dbReference>
<evidence type="ECO:0000256" key="8">
    <source>
        <dbReference type="ARBA" id="ARBA00022989"/>
    </source>
</evidence>
<evidence type="ECO:0000256" key="10">
    <source>
        <dbReference type="ARBA" id="ARBA00023186"/>
    </source>
</evidence>
<feature type="domain" description="Membrane insertase YidC/Oxa/ALB C-terminal" evidence="14">
    <location>
        <begin position="363"/>
        <end position="567"/>
    </location>
</feature>
<keyword evidence="8 13" id="KW-1133">Transmembrane helix</keyword>
<dbReference type="Pfam" id="PF02096">
    <property type="entry name" value="60KD_IMP"/>
    <property type="match status" value="1"/>
</dbReference>
<keyword evidence="17" id="KW-1185">Reference proteome</keyword>
<keyword evidence="7 13" id="KW-0653">Protein transport</keyword>
<comment type="subunit">
    <text evidence="13">Interacts with the Sec translocase complex via SecD. Specifically interacts with transmembrane segments of nascent integral membrane proteins during membrane integration.</text>
</comment>
<name>A0ABW3T665_9CAUL</name>
<feature type="transmembrane region" description="Helical" evidence="13">
    <location>
        <begin position="488"/>
        <end position="512"/>
    </location>
</feature>
<dbReference type="PRINTS" id="PR01900">
    <property type="entry name" value="YIDCPROTEIN"/>
</dbReference>
<dbReference type="EMBL" id="JBHTLQ010000046">
    <property type="protein sequence ID" value="MFD1192190.1"/>
    <property type="molecule type" value="Genomic_DNA"/>
</dbReference>
<evidence type="ECO:0000256" key="11">
    <source>
        <dbReference type="ARBA" id="ARBA00033245"/>
    </source>
</evidence>
<evidence type="ECO:0000313" key="16">
    <source>
        <dbReference type="EMBL" id="MFD1192190.1"/>
    </source>
</evidence>
<sequence>MPDNSNRNTVIFVVLAFLMLMAYQVFVMGPQAKRREAELKARQGEQAQVVPGAKALDQTQVYLPRAKVVGQSPRLQIDTPSVSGSLSLRGARIDDLFLKGYRETVDPKSPAVELLRPEGAKFAWFAEFGWTGANLPGLPTPDTVWTLVEGQVLSPGKPVVLRYDDGQGLIFTRKIEVDNKFMFTVSDTVANTTGAVLNLTPYGSIQRQGVPVQANGATAHEGALGVLDKELRLIKYKAWKKDGEKNFSSDGGWLGITDKYWLAAMVPDQAENVHASFRVTQAGGVDIYESAFVAQSRNVAPGQSLTHVSRLFAGAKTAPVLKAYQTDLKIPRFVDAVDWGTLYFFTKPIFWLLEQFNSVLHNFGLAILALTVLVKLVFFYPYNLSYASMTKMKKIQPDVEALRTKYKDDPAKQQQEMMALYQREKINPLMGCLPMLATIPVFLALFKVLNVTIEMRHAPFFGWIQDLSAPDPTSIFTLFGLIPWDPSIVPFVGNLIAHLGVWPLAYGITTALSMAMSPPAPDPTQQAMMKMMPIIFTFVLAPLAVGLLIYYSWSNLLTILQQYVVMRRHQVETPIDRMWARLTGKSPATTG</sequence>
<feature type="transmembrane region" description="Helical" evidence="13">
    <location>
        <begin position="426"/>
        <end position="446"/>
    </location>
</feature>
<proteinExistence type="inferred from homology"/>
<evidence type="ECO:0000256" key="1">
    <source>
        <dbReference type="ARBA" id="ARBA00004429"/>
    </source>
</evidence>
<comment type="caution">
    <text evidence="16">The sequence shown here is derived from an EMBL/GenBank/DDBJ whole genome shotgun (WGS) entry which is preliminary data.</text>
</comment>
<dbReference type="HAMAP" id="MF_01810">
    <property type="entry name" value="YidC_type1"/>
    <property type="match status" value="1"/>
</dbReference>
<keyword evidence="10 13" id="KW-0143">Chaperone</keyword>
<dbReference type="Gene3D" id="2.70.98.90">
    <property type="match status" value="1"/>
</dbReference>
<dbReference type="NCBIfam" id="TIGR03592">
    <property type="entry name" value="yidC_oxa1_cterm"/>
    <property type="match status" value="1"/>
</dbReference>
<evidence type="ECO:0000256" key="2">
    <source>
        <dbReference type="ARBA" id="ARBA00010527"/>
    </source>
</evidence>
<feature type="transmembrane region" description="Helical" evidence="13">
    <location>
        <begin position="6"/>
        <end position="26"/>
    </location>
</feature>
<dbReference type="InterPro" id="IPR047196">
    <property type="entry name" value="YidC_ALB_C"/>
</dbReference>
<evidence type="ECO:0000313" key="17">
    <source>
        <dbReference type="Proteomes" id="UP001597216"/>
    </source>
</evidence>